<evidence type="ECO:0000313" key="8">
    <source>
        <dbReference type="Proteomes" id="UP000466681"/>
    </source>
</evidence>
<dbReference type="PROSITE" id="PS50977">
    <property type="entry name" value="HTH_TETR_2"/>
    <property type="match status" value="1"/>
</dbReference>
<sequence length="192" mass="21274">METRARILDVARHEFGRLGYSGTTTKSIAEGAELTIGALYYYFPTKQDLFATLFRDVYSRVLKSFQQAVDGIEGLPNKIAAMMNAASAEHAHDPSMAAFLSVAQSDVHRYPALKDEVRAEFRAMQSFFEELVRSSNDELASDVQPESVVALLTAVMEGFSQYAATNSTQSHRSAIETFNRLVRGTLFSTTAR</sequence>
<dbReference type="AlphaFoldDB" id="A0AAD1HHE3"/>
<evidence type="ECO:0000256" key="4">
    <source>
        <dbReference type="ARBA" id="ARBA00023163"/>
    </source>
</evidence>
<evidence type="ECO:0000256" key="1">
    <source>
        <dbReference type="ARBA" id="ARBA00022491"/>
    </source>
</evidence>
<dbReference type="InterPro" id="IPR050109">
    <property type="entry name" value="HTH-type_TetR-like_transc_reg"/>
</dbReference>
<accession>A0AAD1HHE3</accession>
<keyword evidence="4" id="KW-0804">Transcription</keyword>
<organism evidence="7 8">
    <name type="scientific">Mycolicibacterium moriokaense</name>
    <dbReference type="NCBI Taxonomy" id="39691"/>
    <lineage>
        <taxon>Bacteria</taxon>
        <taxon>Bacillati</taxon>
        <taxon>Actinomycetota</taxon>
        <taxon>Actinomycetes</taxon>
        <taxon>Mycobacteriales</taxon>
        <taxon>Mycobacteriaceae</taxon>
        <taxon>Mycolicibacterium</taxon>
    </lineage>
</organism>
<dbReference type="InterPro" id="IPR036271">
    <property type="entry name" value="Tet_transcr_reg_TetR-rel_C_sf"/>
</dbReference>
<evidence type="ECO:0000256" key="3">
    <source>
        <dbReference type="ARBA" id="ARBA00023125"/>
    </source>
</evidence>
<keyword evidence="1" id="KW-0678">Repressor</keyword>
<evidence type="ECO:0000259" key="6">
    <source>
        <dbReference type="PROSITE" id="PS50977"/>
    </source>
</evidence>
<dbReference type="GO" id="GO:0000976">
    <property type="term" value="F:transcription cis-regulatory region binding"/>
    <property type="evidence" value="ECO:0007669"/>
    <property type="project" value="TreeGrafter"/>
</dbReference>
<dbReference type="PANTHER" id="PTHR30055">
    <property type="entry name" value="HTH-TYPE TRANSCRIPTIONAL REGULATOR RUTR"/>
    <property type="match status" value="1"/>
</dbReference>
<evidence type="ECO:0000256" key="5">
    <source>
        <dbReference type="PROSITE-ProRule" id="PRU00335"/>
    </source>
</evidence>
<dbReference type="Pfam" id="PF13977">
    <property type="entry name" value="TetR_C_6"/>
    <property type="match status" value="1"/>
</dbReference>
<keyword evidence="8" id="KW-1185">Reference proteome</keyword>
<dbReference type="Proteomes" id="UP000466681">
    <property type="component" value="Chromosome"/>
</dbReference>
<feature type="DNA-binding region" description="H-T-H motif" evidence="5">
    <location>
        <begin position="24"/>
        <end position="43"/>
    </location>
</feature>
<dbReference type="SUPFAM" id="SSF46689">
    <property type="entry name" value="Homeodomain-like"/>
    <property type="match status" value="1"/>
</dbReference>
<protein>
    <recommendedName>
        <fullName evidence="6">HTH tetR-type domain-containing protein</fullName>
    </recommendedName>
</protein>
<dbReference type="InterPro" id="IPR001647">
    <property type="entry name" value="HTH_TetR"/>
</dbReference>
<dbReference type="Pfam" id="PF00440">
    <property type="entry name" value="TetR_N"/>
    <property type="match status" value="1"/>
</dbReference>
<dbReference type="PANTHER" id="PTHR30055:SF234">
    <property type="entry name" value="HTH-TYPE TRANSCRIPTIONAL REGULATOR BETI"/>
    <property type="match status" value="1"/>
</dbReference>
<proteinExistence type="predicted"/>
<evidence type="ECO:0000313" key="7">
    <source>
        <dbReference type="EMBL" id="BBX04719.1"/>
    </source>
</evidence>
<dbReference type="Gene3D" id="1.10.357.10">
    <property type="entry name" value="Tetracycline Repressor, domain 2"/>
    <property type="match status" value="1"/>
</dbReference>
<dbReference type="PROSITE" id="PS01081">
    <property type="entry name" value="HTH_TETR_1"/>
    <property type="match status" value="1"/>
</dbReference>
<evidence type="ECO:0000256" key="2">
    <source>
        <dbReference type="ARBA" id="ARBA00023015"/>
    </source>
</evidence>
<keyword evidence="3 5" id="KW-0238">DNA-binding</keyword>
<dbReference type="InterPro" id="IPR039538">
    <property type="entry name" value="BetI_C"/>
</dbReference>
<dbReference type="InterPro" id="IPR009057">
    <property type="entry name" value="Homeodomain-like_sf"/>
</dbReference>
<dbReference type="InterPro" id="IPR023772">
    <property type="entry name" value="DNA-bd_HTH_TetR-type_CS"/>
</dbReference>
<dbReference type="KEGG" id="mmor:MMOR_56550"/>
<dbReference type="EMBL" id="AP022560">
    <property type="protein sequence ID" value="BBX04719.1"/>
    <property type="molecule type" value="Genomic_DNA"/>
</dbReference>
<feature type="domain" description="HTH tetR-type" evidence="6">
    <location>
        <begin position="1"/>
        <end position="61"/>
    </location>
</feature>
<dbReference type="SUPFAM" id="SSF48498">
    <property type="entry name" value="Tetracyclin repressor-like, C-terminal domain"/>
    <property type="match status" value="1"/>
</dbReference>
<gene>
    <name evidence="7" type="ORF">MMOR_56550</name>
</gene>
<name>A0AAD1HHE3_9MYCO</name>
<keyword evidence="2" id="KW-0805">Transcription regulation</keyword>
<dbReference type="GO" id="GO:0003700">
    <property type="term" value="F:DNA-binding transcription factor activity"/>
    <property type="evidence" value="ECO:0007669"/>
    <property type="project" value="TreeGrafter"/>
</dbReference>
<dbReference type="PRINTS" id="PR00455">
    <property type="entry name" value="HTHTETR"/>
</dbReference>
<reference evidence="7 8" key="1">
    <citation type="journal article" date="2019" name="Emerg. Microbes Infect.">
        <title>Comprehensive subspecies identification of 175 nontuberculous mycobacteria species based on 7547 genomic profiles.</title>
        <authorList>
            <person name="Matsumoto Y."/>
            <person name="Kinjo T."/>
            <person name="Motooka D."/>
            <person name="Nabeya D."/>
            <person name="Jung N."/>
            <person name="Uechi K."/>
            <person name="Horii T."/>
            <person name="Iida T."/>
            <person name="Fujita J."/>
            <person name="Nakamura S."/>
        </authorList>
    </citation>
    <scope>NUCLEOTIDE SEQUENCE [LARGE SCALE GENOMIC DNA]</scope>
    <source>
        <strain evidence="7 8">JCM 6375</strain>
    </source>
</reference>